<dbReference type="AlphaFoldDB" id="F8FC00"/>
<evidence type="ECO:0000259" key="11">
    <source>
        <dbReference type="Pfam" id="PF24517"/>
    </source>
</evidence>
<dbReference type="Gene3D" id="2.60.220.10">
    <property type="entry name" value="Polysaccharide lyase family 8-like, C-terminal"/>
    <property type="match status" value="1"/>
</dbReference>
<dbReference type="NCBIfam" id="NF033679">
    <property type="entry name" value="DNRLRE_dom"/>
    <property type="match status" value="1"/>
</dbReference>
<evidence type="ECO:0000256" key="7">
    <source>
        <dbReference type="SAM" id="SignalP"/>
    </source>
</evidence>
<dbReference type="GO" id="GO:0016837">
    <property type="term" value="F:carbon-oxygen lyase activity, acting on polysaccharides"/>
    <property type="evidence" value="ECO:0007669"/>
    <property type="project" value="UniProtKB-ARBA"/>
</dbReference>
<name>F8FC00_PAEMK</name>
<dbReference type="Gene3D" id="2.70.98.10">
    <property type="match status" value="1"/>
</dbReference>
<dbReference type="GO" id="GO:0030246">
    <property type="term" value="F:carbohydrate binding"/>
    <property type="evidence" value="ECO:0007669"/>
    <property type="project" value="InterPro"/>
</dbReference>
<feature type="signal peptide" evidence="7">
    <location>
        <begin position="1"/>
        <end position="26"/>
    </location>
</feature>
<dbReference type="RefSeq" id="WP_013918914.1">
    <property type="nucleotide sequence ID" value="NC_015690.1"/>
</dbReference>
<dbReference type="InterPro" id="IPR004103">
    <property type="entry name" value="Lyase_8_C"/>
</dbReference>
<evidence type="ECO:0000259" key="10">
    <source>
        <dbReference type="Pfam" id="PF08124"/>
    </source>
</evidence>
<dbReference type="InterPro" id="IPR011013">
    <property type="entry name" value="Gal_mutarotase_sf_dom"/>
</dbReference>
<dbReference type="CDD" id="cd01083">
    <property type="entry name" value="GAG_Lyase"/>
    <property type="match status" value="1"/>
</dbReference>
<dbReference type="Pfam" id="PF24517">
    <property type="entry name" value="CBM96"/>
    <property type="match status" value="1"/>
</dbReference>
<reference evidence="12 13" key="2">
    <citation type="journal article" date="2013" name="Genome Announc.">
        <title>Genome Sequence of Growth-Improving Paenibacillus mucilaginosus Strain KNP414.</title>
        <authorList>
            <person name="Lu J.J."/>
            <person name="Wang J.F."/>
            <person name="Hu X.F."/>
        </authorList>
    </citation>
    <scope>NUCLEOTIDE SEQUENCE [LARGE SCALE GENOMIC DNA]</scope>
    <source>
        <strain evidence="12 13">KNP414</strain>
    </source>
</reference>
<dbReference type="PANTHER" id="PTHR38481">
    <property type="entry name" value="HYALURONATE LYASE"/>
    <property type="match status" value="1"/>
</dbReference>
<dbReference type="InterPro" id="IPR003159">
    <property type="entry name" value="Lyase_8_central_dom"/>
</dbReference>
<dbReference type="InterPro" id="IPR012970">
    <property type="entry name" value="Lyase_8_alpha_N"/>
</dbReference>
<feature type="active site" evidence="6">
    <location>
        <position position="258"/>
    </location>
</feature>
<evidence type="ECO:0000256" key="4">
    <source>
        <dbReference type="ARBA" id="ARBA00022729"/>
    </source>
</evidence>
<feature type="domain" description="Polysaccharide lyase 8 N-terminal alpha-helical" evidence="10">
    <location>
        <begin position="42"/>
        <end position="357"/>
    </location>
</feature>
<feature type="active site" evidence="6">
    <location>
        <position position="267"/>
    </location>
</feature>
<feature type="active site" evidence="6">
    <location>
        <position position="321"/>
    </location>
</feature>
<dbReference type="InterPro" id="IPR038970">
    <property type="entry name" value="Lyase_8"/>
</dbReference>
<organism evidence="12 13">
    <name type="scientific">Paenibacillus mucilaginosus (strain KNP414)</name>
    <dbReference type="NCBI Taxonomy" id="1036673"/>
    <lineage>
        <taxon>Bacteria</taxon>
        <taxon>Bacillati</taxon>
        <taxon>Bacillota</taxon>
        <taxon>Bacilli</taxon>
        <taxon>Bacillales</taxon>
        <taxon>Paenibacillaceae</taxon>
        <taxon>Paenibacillus</taxon>
    </lineage>
</organism>
<feature type="domain" description="Polysaccharide lyase family 8 central" evidence="8">
    <location>
        <begin position="404"/>
        <end position="665"/>
    </location>
</feature>
<comment type="similarity">
    <text evidence="2">Belongs to the polysaccharide lyase 8 family.</text>
</comment>
<keyword evidence="3" id="KW-0964">Secreted</keyword>
<sequence length="964" mass="101564">MKPGWKKVWTGLLVCCLLLGSFGGPAAPAAAADEYDTLRIKWERLLTGEPGYHTADPDIAAQISAVTGAARTHWNTMNKTAGRIALWSDLADWSQSATITASYSRLKSMAAAYGTTGSELEGDAGLAADIVSALDWMYANVYNETKSETGNWWDWEIGTPLLLGDIMVLVYDRLSEAQKSNYIKAIDKFCPDPAKRTITPTITETGANRLDKALINALRGTVGKSSAKLAQGRDAMSQTFLYVSDGDGFYRDGSFVQHNDVAYTGSYGLVMLGDLAKLLYLLQGSSWSVTDANLANVYNWVEEAYRPLVYQGAMMDMVRGRAISRSESEDHTAGRSAAVSIVRLAQGAPQDKALAFRRIAKSWMQADRTFANYYAGLAIYDIVRMKALVADTALAPAAPLAKSHMFAGMDRYVHHGSGFAFGLSLFSSRISAFEYINGENSKGWYTGAGMTFLYNGDQAQYAGNYWPTVNMMRLPGTTTDGYAPALPVNSKHYLGTKSWAGGSSLSDAYGSAGMEFSMSAVTGSTLQGKKSWFVFGDRIAALGAGISASDGRRVETVIENRKLASGTAALTVNGTAKPASAPWSEAMTGVRWAHLAGPAADSGIGYYFPSASTVQGQREQRTGSWNGINSGQSSAAVTNTFASLAVDHGVNPTAGSYAYVLLPNRDAAAVSAFAASPTVQVLSNTAAVQAVRDTAAKAVGANFWNDAAAAVNVDGAPWITSDKKASVTTVEAGKELSIAVSDPTQANTGEIRIEIGRSAAGVISADPLVTVTRLSPTVQLTVKPGGTLGRSLRVKLSLPGVIGSAADAYVRDGSYAGTNYGADGSLAVKLDAAGYQRQSYLRFDLASVTAPVTSAKLRLVPAQTGMAGMTNEAHLVSDTAWGESTLTWNSRPAAGALIGSWTVPAAGSPLEIDVTGQVNAALSAGGKLSIRLSAPANSGADGYVNYASKEYGTAPSRPQLLIVS</sequence>
<dbReference type="PATRIC" id="fig|1036673.3.peg.4848"/>
<proteinExistence type="inferred from homology"/>
<evidence type="ECO:0000256" key="6">
    <source>
        <dbReference type="PIRSR" id="PIRSR638970-1"/>
    </source>
</evidence>
<gene>
    <name evidence="12" type="ordered locus">KNP414_05237</name>
</gene>
<evidence type="ECO:0000256" key="1">
    <source>
        <dbReference type="ARBA" id="ARBA00004613"/>
    </source>
</evidence>
<evidence type="ECO:0000256" key="2">
    <source>
        <dbReference type="ARBA" id="ARBA00006699"/>
    </source>
</evidence>
<evidence type="ECO:0000256" key="5">
    <source>
        <dbReference type="ARBA" id="ARBA00023239"/>
    </source>
</evidence>
<dbReference type="Pfam" id="PF02884">
    <property type="entry name" value="Lyase_8_C"/>
    <property type="match status" value="1"/>
</dbReference>
<dbReference type="InterPro" id="IPR014718">
    <property type="entry name" value="GH-type_carb-bd"/>
</dbReference>
<dbReference type="Pfam" id="PF08124">
    <property type="entry name" value="Lyase_8_N"/>
    <property type="match status" value="1"/>
</dbReference>
<evidence type="ECO:0000256" key="3">
    <source>
        <dbReference type="ARBA" id="ARBA00022525"/>
    </source>
</evidence>
<keyword evidence="4 7" id="KW-0732">Signal</keyword>
<dbReference type="GO" id="GO:0005975">
    <property type="term" value="P:carbohydrate metabolic process"/>
    <property type="evidence" value="ECO:0007669"/>
    <property type="project" value="InterPro"/>
</dbReference>
<dbReference type="InterPro" id="IPR011071">
    <property type="entry name" value="Lyase_8-like_C"/>
</dbReference>
<dbReference type="SUPFAM" id="SSF74650">
    <property type="entry name" value="Galactose mutarotase-like"/>
    <property type="match status" value="1"/>
</dbReference>
<dbReference type="Pfam" id="PF02278">
    <property type="entry name" value="Lyase_8"/>
    <property type="match status" value="1"/>
</dbReference>
<feature type="domain" description="Polysaccharide lyase family 8 C-terminal" evidence="9">
    <location>
        <begin position="680"/>
        <end position="748"/>
    </location>
</feature>
<feature type="chain" id="PRO_5038834735" evidence="7">
    <location>
        <begin position="27"/>
        <end position="964"/>
    </location>
</feature>
<dbReference type="InterPro" id="IPR008929">
    <property type="entry name" value="Chondroitin_lyas"/>
</dbReference>
<dbReference type="Proteomes" id="UP000006620">
    <property type="component" value="Chromosome"/>
</dbReference>
<reference evidence="13" key="1">
    <citation type="submission" date="2011-06" db="EMBL/GenBank/DDBJ databases">
        <title>Complete genome sequence of Paenibacillus mucilaginosus KNP414.</title>
        <authorList>
            <person name="Wang J."/>
            <person name="Hu S."/>
            <person name="Hu X."/>
            <person name="Zhang B."/>
            <person name="Dong D."/>
            <person name="Zhang S."/>
            <person name="Zhao K."/>
            <person name="Wu D."/>
        </authorList>
    </citation>
    <scope>NUCLEOTIDE SEQUENCE [LARGE SCALE GENOMIC DNA]</scope>
    <source>
        <strain evidence="13">KNP414</strain>
    </source>
</reference>
<evidence type="ECO:0000313" key="13">
    <source>
        <dbReference type="Proteomes" id="UP000006620"/>
    </source>
</evidence>
<evidence type="ECO:0000313" key="12">
    <source>
        <dbReference type="EMBL" id="AEI43761.1"/>
    </source>
</evidence>
<dbReference type="PANTHER" id="PTHR38481:SF1">
    <property type="entry name" value="HYALURONATE LYASE"/>
    <property type="match status" value="1"/>
</dbReference>
<comment type="subcellular location">
    <subcellularLocation>
        <location evidence="1">Secreted</location>
    </subcellularLocation>
</comment>
<protein>
    <submittedName>
        <fullName evidence="12">Hyaluronate lyase</fullName>
    </submittedName>
</protein>
<dbReference type="Gene3D" id="1.50.10.100">
    <property type="entry name" value="Chondroitin AC/alginate lyase"/>
    <property type="match status" value="1"/>
</dbReference>
<evidence type="ECO:0000259" key="8">
    <source>
        <dbReference type="Pfam" id="PF02278"/>
    </source>
</evidence>
<accession>F8FC00</accession>
<dbReference type="InterPro" id="IPR055372">
    <property type="entry name" value="CBM96"/>
</dbReference>
<feature type="domain" description="Carbohydrate-binding module family 96" evidence="11">
    <location>
        <begin position="804"/>
        <end position="962"/>
    </location>
</feature>
<dbReference type="SUPFAM" id="SSF49863">
    <property type="entry name" value="Hyaluronate lyase-like, C-terminal domain"/>
    <property type="match status" value="1"/>
</dbReference>
<dbReference type="EMBL" id="CP002869">
    <property type="protein sequence ID" value="AEI43761.1"/>
    <property type="molecule type" value="Genomic_DNA"/>
</dbReference>
<dbReference type="GO" id="GO:0005576">
    <property type="term" value="C:extracellular region"/>
    <property type="evidence" value="ECO:0007669"/>
    <property type="project" value="UniProtKB-SubCell"/>
</dbReference>
<dbReference type="HOGENOM" id="CLU_004172_4_1_9"/>
<evidence type="ECO:0000259" key="9">
    <source>
        <dbReference type="Pfam" id="PF02884"/>
    </source>
</evidence>
<dbReference type="SUPFAM" id="SSF48230">
    <property type="entry name" value="Chondroitin AC/alginate lyase"/>
    <property type="match status" value="1"/>
</dbReference>
<dbReference type="KEGG" id="pms:KNP414_05237"/>
<keyword evidence="5 12" id="KW-0456">Lyase</keyword>